<comment type="caution">
    <text evidence="2">The sequence shown here is derived from an EMBL/GenBank/DDBJ whole genome shotgun (WGS) entry which is preliminary data.</text>
</comment>
<protein>
    <submittedName>
        <fullName evidence="2">Uncharacterized protein</fullName>
    </submittedName>
</protein>
<accession>A0A2A7MNK9</accession>
<dbReference type="EMBL" id="BLKS01000001">
    <property type="protein sequence ID" value="GFG53469.1"/>
    <property type="molecule type" value="Genomic_DNA"/>
</dbReference>
<dbReference type="EMBL" id="PDCP01000128">
    <property type="protein sequence ID" value="PEG33264.1"/>
    <property type="molecule type" value="Genomic_DNA"/>
</dbReference>
<gene>
    <name evidence="2" type="ORF">CQY20_31715</name>
    <name evidence="1" type="ORF">MAGR_49100</name>
</gene>
<reference evidence="1" key="3">
    <citation type="submission" date="2020-02" db="EMBL/GenBank/DDBJ databases">
        <authorList>
            <person name="Matsumoto Y."/>
            <person name="Motooka D."/>
            <person name="Nakamura S."/>
        </authorList>
    </citation>
    <scope>NUCLEOTIDE SEQUENCE</scope>
    <source>
        <strain evidence="1">JCM 6377</strain>
    </source>
</reference>
<reference evidence="2 3" key="1">
    <citation type="submission" date="2017-10" db="EMBL/GenBank/DDBJ databases">
        <title>The new phylogeny of genus Mycobacterium.</title>
        <authorList>
            <person name="Tortoli E."/>
            <person name="Trovato A."/>
            <person name="Cirillo D.M."/>
        </authorList>
    </citation>
    <scope>NUCLEOTIDE SEQUENCE [LARGE SCALE GENOMIC DNA]</scope>
    <source>
        <strain evidence="2 3">CCUG37673</strain>
    </source>
</reference>
<name>A0A2A7MNK9_MYCAG</name>
<organism evidence="2 3">
    <name type="scientific">Mycolicibacterium agri</name>
    <name type="common">Mycobacterium agri</name>
    <dbReference type="NCBI Taxonomy" id="36811"/>
    <lineage>
        <taxon>Bacteria</taxon>
        <taxon>Bacillati</taxon>
        <taxon>Actinomycetota</taxon>
        <taxon>Actinomycetes</taxon>
        <taxon>Mycobacteriales</taxon>
        <taxon>Mycobacteriaceae</taxon>
        <taxon>Mycolicibacterium</taxon>
    </lineage>
</organism>
<dbReference type="AlphaFoldDB" id="A0A2A7MNK9"/>
<sequence length="198" mass="21800">MGDRNDFPELTDAQKASWRAAVSDIREMSASLRDGTATREDMEGALNRLLSCDIDRDTLINAVHVPPDAGPYAAVLERILCRIPDGWGRWISHDAGWYPIVVACDERLAAIDPDYVVHQVKEKFGTLRYYCAPSGDPSPAVWETFRDVTSEAEHASAITCERCGERGSLHETNYLLKTLCASCADTLGYAPMPPPDVG</sequence>
<evidence type="ECO:0000313" key="4">
    <source>
        <dbReference type="Proteomes" id="UP000465302"/>
    </source>
</evidence>
<evidence type="ECO:0000313" key="3">
    <source>
        <dbReference type="Proteomes" id="UP000220914"/>
    </source>
</evidence>
<proteinExistence type="predicted"/>
<dbReference type="RefSeq" id="WP_097944991.1">
    <property type="nucleotide sequence ID" value="NZ_BLKS01000001.1"/>
</dbReference>
<reference evidence="1 4" key="2">
    <citation type="journal article" date="2019" name="Emerg. Microbes Infect.">
        <title>Comprehensive subspecies identification of 175 nontuberculous mycobacteria species based on 7547 genomic profiles.</title>
        <authorList>
            <person name="Matsumoto Y."/>
            <person name="Kinjo T."/>
            <person name="Motooka D."/>
            <person name="Nabeya D."/>
            <person name="Jung N."/>
            <person name="Uechi K."/>
            <person name="Horii T."/>
            <person name="Iida T."/>
            <person name="Fujita J."/>
            <person name="Nakamura S."/>
        </authorList>
    </citation>
    <scope>NUCLEOTIDE SEQUENCE [LARGE SCALE GENOMIC DNA]</scope>
    <source>
        <strain evidence="1 4">JCM 6377</strain>
    </source>
</reference>
<dbReference type="Proteomes" id="UP000465302">
    <property type="component" value="Unassembled WGS sequence"/>
</dbReference>
<keyword evidence="3" id="KW-1185">Reference proteome</keyword>
<evidence type="ECO:0000313" key="1">
    <source>
        <dbReference type="EMBL" id="GFG53469.1"/>
    </source>
</evidence>
<dbReference type="Proteomes" id="UP000220914">
    <property type="component" value="Unassembled WGS sequence"/>
</dbReference>
<dbReference type="OrthoDB" id="5346627at2"/>
<evidence type="ECO:0000313" key="2">
    <source>
        <dbReference type="EMBL" id="PEG33264.1"/>
    </source>
</evidence>